<proteinExistence type="predicted"/>
<protein>
    <submittedName>
        <fullName evidence="1">Uncharacterized protein</fullName>
    </submittedName>
</protein>
<dbReference type="AlphaFoldDB" id="A0A4S3J7A0"/>
<dbReference type="VEuPathDB" id="FungiDB:EYZ11_009680"/>
<evidence type="ECO:0000313" key="2">
    <source>
        <dbReference type="Proteomes" id="UP000308092"/>
    </source>
</evidence>
<dbReference type="Proteomes" id="UP000308092">
    <property type="component" value="Unassembled WGS sequence"/>
</dbReference>
<gene>
    <name evidence="1" type="ORF">EYZ11_009680</name>
</gene>
<dbReference type="EMBL" id="SOSA01000474">
    <property type="protein sequence ID" value="THC90849.1"/>
    <property type="molecule type" value="Genomic_DNA"/>
</dbReference>
<accession>A0A4S3J7A0</accession>
<comment type="caution">
    <text evidence="1">The sequence shown here is derived from an EMBL/GenBank/DDBJ whole genome shotgun (WGS) entry which is preliminary data.</text>
</comment>
<name>A0A4S3J7A0_9EURO</name>
<sequence length="88" mass="10061">MESFLAQHSRSVLQDEILLPIEQLEQIKCTTWVFPFCESANGYGFLRTADHLPILVRPSHMPSDIAHQSSSPEFITWLHVFGLSHRIA</sequence>
<reference evidence="1 2" key="1">
    <citation type="submission" date="2019-03" db="EMBL/GenBank/DDBJ databases">
        <title>The genome sequence of a newly discovered highly antifungal drug resistant Aspergillus species, Aspergillus tanneri NIH 1004.</title>
        <authorList>
            <person name="Mounaud S."/>
            <person name="Singh I."/>
            <person name="Joardar V."/>
            <person name="Pakala S."/>
            <person name="Pakala S."/>
            <person name="Venepally P."/>
            <person name="Hoover J."/>
            <person name="Nierman W."/>
            <person name="Chung J."/>
            <person name="Losada L."/>
        </authorList>
    </citation>
    <scope>NUCLEOTIDE SEQUENCE [LARGE SCALE GENOMIC DNA]</scope>
    <source>
        <strain evidence="1 2">NIH1004</strain>
    </source>
</reference>
<organism evidence="1 2">
    <name type="scientific">Aspergillus tanneri</name>
    <dbReference type="NCBI Taxonomy" id="1220188"/>
    <lineage>
        <taxon>Eukaryota</taxon>
        <taxon>Fungi</taxon>
        <taxon>Dikarya</taxon>
        <taxon>Ascomycota</taxon>
        <taxon>Pezizomycotina</taxon>
        <taxon>Eurotiomycetes</taxon>
        <taxon>Eurotiomycetidae</taxon>
        <taxon>Eurotiales</taxon>
        <taxon>Aspergillaceae</taxon>
        <taxon>Aspergillus</taxon>
        <taxon>Aspergillus subgen. Circumdati</taxon>
    </lineage>
</organism>
<keyword evidence="2" id="KW-1185">Reference proteome</keyword>
<evidence type="ECO:0000313" key="1">
    <source>
        <dbReference type="EMBL" id="THC90849.1"/>
    </source>
</evidence>